<proteinExistence type="predicted"/>
<reference evidence="2" key="1">
    <citation type="submission" date="2016-10" db="EMBL/GenBank/DDBJ databases">
        <authorList>
            <person name="Varghese N."/>
            <person name="Submissions S."/>
        </authorList>
    </citation>
    <scope>NUCLEOTIDE SEQUENCE [LARGE SCALE GENOMIC DNA]</scope>
    <source>
        <strain evidence="2">CGMCC 4.3525</strain>
    </source>
</reference>
<dbReference type="Proteomes" id="UP000199352">
    <property type="component" value="Unassembled WGS sequence"/>
</dbReference>
<protein>
    <submittedName>
        <fullName evidence="1">Uncharacterized protein</fullName>
    </submittedName>
</protein>
<name>A0A1H9BEV9_9PSEU</name>
<sequence length="167" mass="17983">MWRQWIVPSVLTLLCVAGLTALLPREEPEPATPTSALCFEMAGGSKSVGPRQVDCSAGEVSYRVALTVESPDWSLDPGACPEGPYLALRWGTGDTMCLALSVREGDCLSYVKPRKGTKPGELGRTDCTNEPYAEVRKVVTGERLSCGPGQKAVHYSQPPLTICLEEL</sequence>
<gene>
    <name evidence="1" type="ORF">SAMN05216188_101763</name>
</gene>
<keyword evidence="2" id="KW-1185">Reference proteome</keyword>
<accession>A0A1H9BEV9</accession>
<dbReference type="EMBL" id="FOFR01000001">
    <property type="protein sequence ID" value="SEP87425.1"/>
    <property type="molecule type" value="Genomic_DNA"/>
</dbReference>
<dbReference type="AlphaFoldDB" id="A0A1H9BEV9"/>
<evidence type="ECO:0000313" key="2">
    <source>
        <dbReference type="Proteomes" id="UP000199352"/>
    </source>
</evidence>
<organism evidence="1 2">
    <name type="scientific">Lentzea xinjiangensis</name>
    <dbReference type="NCBI Taxonomy" id="402600"/>
    <lineage>
        <taxon>Bacteria</taxon>
        <taxon>Bacillati</taxon>
        <taxon>Actinomycetota</taxon>
        <taxon>Actinomycetes</taxon>
        <taxon>Pseudonocardiales</taxon>
        <taxon>Pseudonocardiaceae</taxon>
        <taxon>Lentzea</taxon>
    </lineage>
</organism>
<evidence type="ECO:0000313" key="1">
    <source>
        <dbReference type="EMBL" id="SEP87425.1"/>
    </source>
</evidence>
<dbReference type="STRING" id="402600.SAMN05216188_101763"/>